<sequence>MTSTPSVHDVAIRANVSASTVSRAFTRPELVSEKTRNRVLQAASELNFSVSRSSMALKSGQSFRIALLLSTPVTTWFGGNIFEGLDMVFHPAGYDISIYPINNVKSRADFFDVLPARRNADAVIVPSFNVDSREVARLKTMNVPIAGINTVSNENMSVWAAIDDAHGLRLIVRHLVSLRHRRITYVCRDPQSLLTLSAAQRIRGFKEACAQAHIKDDVLVIPDGDDSLQSTFNALINMQPMPTAICCQEDGIAIPLMCRLREFGLKIPGDISITGFDDGTYSQELGLTTIRQQPRLMGHDVAEKLLDLINHKTISEPYRTYPAELIIRSTTATPRDVDE</sequence>
<evidence type="ECO:0000313" key="5">
    <source>
        <dbReference type="EMBL" id="MDW7545686.1"/>
    </source>
</evidence>
<evidence type="ECO:0000313" key="7">
    <source>
        <dbReference type="EMBL" id="MZU08112.1"/>
    </source>
</evidence>
<evidence type="ECO:0000259" key="4">
    <source>
        <dbReference type="PROSITE" id="PS50932"/>
    </source>
</evidence>
<keyword evidence="3" id="KW-0804">Transcription</keyword>
<evidence type="ECO:0000256" key="3">
    <source>
        <dbReference type="ARBA" id="ARBA00023163"/>
    </source>
</evidence>
<dbReference type="InterPro" id="IPR028082">
    <property type="entry name" value="Peripla_BP_I"/>
</dbReference>
<dbReference type="EMBL" id="WXDR01000004">
    <property type="protein sequence ID" value="MZU08112.1"/>
    <property type="molecule type" value="Genomic_DNA"/>
</dbReference>
<evidence type="ECO:0000256" key="1">
    <source>
        <dbReference type="ARBA" id="ARBA00023015"/>
    </source>
</evidence>
<keyword evidence="2 5" id="KW-0238">DNA-binding</keyword>
<dbReference type="InterPro" id="IPR046335">
    <property type="entry name" value="LacI/GalR-like_sensor"/>
</dbReference>
<dbReference type="GO" id="GO:0000976">
    <property type="term" value="F:transcription cis-regulatory region binding"/>
    <property type="evidence" value="ECO:0007669"/>
    <property type="project" value="TreeGrafter"/>
</dbReference>
<dbReference type="PANTHER" id="PTHR30146">
    <property type="entry name" value="LACI-RELATED TRANSCRIPTIONAL REPRESSOR"/>
    <property type="match status" value="1"/>
</dbReference>
<proteinExistence type="predicted"/>
<protein>
    <submittedName>
        <fullName evidence="5">LacI family DNA-binding transcriptional regulator</fullName>
    </submittedName>
    <submittedName>
        <fullName evidence="6">Substrate-binding domain-containing protein</fullName>
    </submittedName>
</protein>
<evidence type="ECO:0000256" key="2">
    <source>
        <dbReference type="ARBA" id="ARBA00023125"/>
    </source>
</evidence>
<accession>A0A414V2C6</accession>
<comment type="caution">
    <text evidence="6">The sequence shown here is derived from an EMBL/GenBank/DDBJ whole genome shotgun (WGS) entry which is preliminary data.</text>
</comment>
<dbReference type="SMART" id="SM00354">
    <property type="entry name" value="HTH_LACI"/>
    <property type="match status" value="1"/>
</dbReference>
<dbReference type="Proteomes" id="UP000638311">
    <property type="component" value="Unassembled WGS sequence"/>
</dbReference>
<dbReference type="SUPFAM" id="SSF47413">
    <property type="entry name" value="lambda repressor-like DNA-binding domains"/>
    <property type="match status" value="1"/>
</dbReference>
<dbReference type="EMBL" id="JAWUDL010000003">
    <property type="protein sequence ID" value="MDW7545686.1"/>
    <property type="molecule type" value="Genomic_DNA"/>
</dbReference>
<dbReference type="GO" id="GO:0003700">
    <property type="term" value="F:DNA-binding transcription factor activity"/>
    <property type="evidence" value="ECO:0007669"/>
    <property type="project" value="TreeGrafter"/>
</dbReference>
<dbReference type="Proteomes" id="UP000466472">
    <property type="component" value="Unassembled WGS sequence"/>
</dbReference>
<dbReference type="Gene3D" id="3.40.50.2300">
    <property type="match status" value="2"/>
</dbReference>
<dbReference type="EMBL" id="WXEF01000004">
    <property type="protein sequence ID" value="MZR88253.1"/>
    <property type="molecule type" value="Genomic_DNA"/>
</dbReference>
<evidence type="ECO:0000313" key="8">
    <source>
        <dbReference type="Proteomes" id="UP000466472"/>
    </source>
</evidence>
<dbReference type="Pfam" id="PF13377">
    <property type="entry name" value="Peripla_BP_3"/>
    <property type="match status" value="1"/>
</dbReference>
<dbReference type="RefSeq" id="WP_032737395.1">
    <property type="nucleotide sequence ID" value="NZ_CAXVLB010000003.1"/>
</dbReference>
<dbReference type="SUPFAM" id="SSF53822">
    <property type="entry name" value="Periplasmic binding protein-like I"/>
    <property type="match status" value="1"/>
</dbReference>
<dbReference type="InterPro" id="IPR010982">
    <property type="entry name" value="Lambda_DNA-bd_dom_sf"/>
</dbReference>
<dbReference type="AlphaFoldDB" id="A0A414V2C6"/>
<reference evidence="5" key="2">
    <citation type="submission" date="2023-10" db="EMBL/GenBank/DDBJ databases">
        <title>Supernatant from a Refined Defined Microbial Community Protects Mice from Clostridioides difficile Infection.</title>
        <authorList>
            <person name="Douchant K."/>
            <person name="He S.-M."/>
            <person name="Noordhof C."/>
            <person name="Greenlaw J."/>
            <person name="Schroeter K."/>
            <person name="Vancuren S.J."/>
            <person name="Sjaarda C."/>
            <person name="Allen-Vercoe E."/>
            <person name="Gloor G.B."/>
            <person name="Vanner S.J."/>
            <person name="Petrof E.O."/>
            <person name="Sheth P.M."/>
            <person name="Guzman M."/>
        </authorList>
    </citation>
    <scope>NUCLEOTIDE SEQUENCE</scope>
    <source>
        <strain evidence="5">16-6-I_4_FM</strain>
    </source>
</reference>
<name>A0A414V2C6_BIFLN</name>
<dbReference type="PANTHER" id="PTHR30146:SF109">
    <property type="entry name" value="HTH-TYPE TRANSCRIPTIONAL REGULATOR GALS"/>
    <property type="match status" value="1"/>
</dbReference>
<reference evidence="6 8" key="1">
    <citation type="journal article" date="2019" name="Nat. Med.">
        <title>A library of human gut bacterial isolates paired with longitudinal multiomics data enables mechanistic microbiome research.</title>
        <authorList>
            <person name="Poyet M."/>
            <person name="Groussin M."/>
            <person name="Gibbons S.M."/>
            <person name="Avila-Pacheco J."/>
            <person name="Jiang X."/>
            <person name="Kearney S.M."/>
            <person name="Perrotta A.R."/>
            <person name="Berdy B."/>
            <person name="Zhao S."/>
            <person name="Lieberman T.D."/>
            <person name="Swanson P.K."/>
            <person name="Smith M."/>
            <person name="Roesemann S."/>
            <person name="Alexander J.E."/>
            <person name="Rich S.A."/>
            <person name="Livny J."/>
            <person name="Vlamakis H."/>
            <person name="Clish C."/>
            <person name="Bullock K."/>
            <person name="Deik A."/>
            <person name="Scott J."/>
            <person name="Pierce K.A."/>
            <person name="Xavier R.J."/>
            <person name="Alm E.J."/>
        </authorList>
    </citation>
    <scope>NUCLEOTIDE SEQUENCE [LARGE SCALE GENOMIC DNA]</scope>
    <source>
        <strain evidence="6 8">BIOML-A395</strain>
        <strain evidence="7">BIOML-A409</strain>
    </source>
</reference>
<dbReference type="CDD" id="cd06267">
    <property type="entry name" value="PBP1_LacI_sugar_binding-like"/>
    <property type="match status" value="1"/>
</dbReference>
<dbReference type="Proteomes" id="UP001272183">
    <property type="component" value="Unassembled WGS sequence"/>
</dbReference>
<organism evidence="6 8">
    <name type="scientific">Bifidobacterium longum</name>
    <dbReference type="NCBI Taxonomy" id="216816"/>
    <lineage>
        <taxon>Bacteria</taxon>
        <taxon>Bacillati</taxon>
        <taxon>Actinomycetota</taxon>
        <taxon>Actinomycetes</taxon>
        <taxon>Bifidobacteriales</taxon>
        <taxon>Bifidobacteriaceae</taxon>
        <taxon>Bifidobacterium</taxon>
    </lineage>
</organism>
<evidence type="ECO:0000313" key="6">
    <source>
        <dbReference type="EMBL" id="MZR88253.1"/>
    </source>
</evidence>
<gene>
    <name evidence="6" type="ORF">GT999_02800</name>
    <name evidence="7" type="ORF">GUA24_03540</name>
    <name evidence="5" type="ORF">SCX10_02380</name>
</gene>
<dbReference type="CDD" id="cd01392">
    <property type="entry name" value="HTH_LacI"/>
    <property type="match status" value="1"/>
</dbReference>
<dbReference type="PROSITE" id="PS50932">
    <property type="entry name" value="HTH_LACI_2"/>
    <property type="match status" value="1"/>
</dbReference>
<dbReference type="Pfam" id="PF00356">
    <property type="entry name" value="LacI"/>
    <property type="match status" value="1"/>
</dbReference>
<dbReference type="InterPro" id="IPR000843">
    <property type="entry name" value="HTH_LacI"/>
</dbReference>
<dbReference type="Gene3D" id="1.10.260.40">
    <property type="entry name" value="lambda repressor-like DNA-binding domains"/>
    <property type="match status" value="1"/>
</dbReference>
<keyword evidence="1" id="KW-0805">Transcription regulation</keyword>
<feature type="domain" description="HTH lacI-type" evidence="4">
    <location>
        <begin position="5"/>
        <end position="59"/>
    </location>
</feature>